<dbReference type="AlphaFoldDB" id="A0ABD2RGB5"/>
<keyword evidence="5" id="KW-0732">Signal</keyword>
<dbReference type="PRINTS" id="PR00382">
    <property type="entry name" value="LIPIDTRNSFER"/>
</dbReference>
<keyword evidence="3 4" id="KW-0446">Lipid-binding</keyword>
<dbReference type="InterPro" id="IPR000528">
    <property type="entry name" value="Plant_nsLTP"/>
</dbReference>
<feature type="chain" id="PRO_5044826579" description="Non-specific lipid-transfer protein" evidence="5">
    <location>
        <begin position="24"/>
        <end position="116"/>
    </location>
</feature>
<feature type="signal peptide" evidence="5">
    <location>
        <begin position="1"/>
        <end position="23"/>
    </location>
</feature>
<dbReference type="Gene3D" id="1.10.110.10">
    <property type="entry name" value="Plant lipid-transfer and hydrophobic proteins"/>
    <property type="match status" value="1"/>
</dbReference>
<dbReference type="Proteomes" id="UP001627284">
    <property type="component" value="Unassembled WGS sequence"/>
</dbReference>
<dbReference type="CDD" id="cd01960">
    <property type="entry name" value="nsLTP1"/>
    <property type="match status" value="1"/>
</dbReference>
<evidence type="ECO:0000313" key="8">
    <source>
        <dbReference type="Proteomes" id="UP001627284"/>
    </source>
</evidence>
<reference evidence="7 8" key="1">
    <citation type="submission" date="2024-05" db="EMBL/GenBank/DDBJ databases">
        <title>De novo assembly of an allotetraploid wild potato.</title>
        <authorList>
            <person name="Hosaka A.J."/>
        </authorList>
    </citation>
    <scope>NUCLEOTIDE SEQUENCE [LARGE SCALE GENOMIC DNA]</scope>
    <source>
        <tissue evidence="7">Young leaves</tissue>
    </source>
</reference>
<evidence type="ECO:0000256" key="3">
    <source>
        <dbReference type="ARBA" id="ARBA00023121"/>
    </source>
</evidence>
<protein>
    <recommendedName>
        <fullName evidence="4">Non-specific lipid-transfer protein</fullName>
    </recommendedName>
</protein>
<evidence type="ECO:0000256" key="2">
    <source>
        <dbReference type="ARBA" id="ARBA00022448"/>
    </source>
</evidence>
<dbReference type="Pfam" id="PF00234">
    <property type="entry name" value="Tryp_alpha_amyl"/>
    <property type="match status" value="1"/>
</dbReference>
<comment type="similarity">
    <text evidence="1 4">Belongs to the plant LTP family.</text>
</comment>
<evidence type="ECO:0000256" key="1">
    <source>
        <dbReference type="ARBA" id="ARBA00009748"/>
    </source>
</evidence>
<dbReference type="PANTHER" id="PTHR33076">
    <property type="entry name" value="NON-SPECIFIC LIPID-TRANSFER PROTEIN 2-RELATED"/>
    <property type="match status" value="1"/>
</dbReference>
<comment type="caution">
    <text evidence="7">The sequence shown here is derived from an EMBL/GenBank/DDBJ whole genome shotgun (WGS) entry which is preliminary data.</text>
</comment>
<dbReference type="InterPro" id="IPR016140">
    <property type="entry name" value="Bifunc_inhib/LTP/seed_store"/>
</dbReference>
<evidence type="ECO:0000256" key="4">
    <source>
        <dbReference type="RuleBase" id="RU000628"/>
    </source>
</evidence>
<dbReference type="SMART" id="SM00499">
    <property type="entry name" value="AAI"/>
    <property type="match status" value="1"/>
</dbReference>
<accession>A0ABD2RGB5</accession>
<keyword evidence="2 4" id="KW-0813">Transport</keyword>
<evidence type="ECO:0000256" key="5">
    <source>
        <dbReference type="SAM" id="SignalP"/>
    </source>
</evidence>
<proteinExistence type="inferred from homology"/>
<evidence type="ECO:0000313" key="7">
    <source>
        <dbReference type="EMBL" id="KAL3330492.1"/>
    </source>
</evidence>
<dbReference type="GO" id="GO:0008289">
    <property type="term" value="F:lipid binding"/>
    <property type="evidence" value="ECO:0007669"/>
    <property type="project" value="UniProtKB-KW"/>
</dbReference>
<organism evidence="7 8">
    <name type="scientific">Solanum stoloniferum</name>
    <dbReference type="NCBI Taxonomy" id="62892"/>
    <lineage>
        <taxon>Eukaryota</taxon>
        <taxon>Viridiplantae</taxon>
        <taxon>Streptophyta</taxon>
        <taxon>Embryophyta</taxon>
        <taxon>Tracheophyta</taxon>
        <taxon>Spermatophyta</taxon>
        <taxon>Magnoliopsida</taxon>
        <taxon>eudicotyledons</taxon>
        <taxon>Gunneridae</taxon>
        <taxon>Pentapetalae</taxon>
        <taxon>asterids</taxon>
        <taxon>lamiids</taxon>
        <taxon>Solanales</taxon>
        <taxon>Solanaceae</taxon>
        <taxon>Solanoideae</taxon>
        <taxon>Solaneae</taxon>
        <taxon>Solanum</taxon>
    </lineage>
</organism>
<evidence type="ECO:0000259" key="6">
    <source>
        <dbReference type="SMART" id="SM00499"/>
    </source>
</evidence>
<dbReference type="PROSITE" id="PS00597">
    <property type="entry name" value="PLANT_LTP"/>
    <property type="match status" value="1"/>
</dbReference>
<dbReference type="InterPro" id="IPR036312">
    <property type="entry name" value="Bifun_inhib/LTP/seed_sf"/>
</dbReference>
<dbReference type="EMBL" id="JBJKTR010000020">
    <property type="protein sequence ID" value="KAL3330492.1"/>
    <property type="molecule type" value="Genomic_DNA"/>
</dbReference>
<comment type="function">
    <text evidence="4">Plant non-specific lipid-transfer proteins transfer phospholipids as well as galactolipids across membranes. May play a role in wax or cutin deposition in the cell walls of expanding epidermal cells and certain secretory tissues.</text>
</comment>
<feature type="domain" description="Bifunctional inhibitor/plant lipid transfer protein/seed storage helical" evidence="6">
    <location>
        <begin position="27"/>
        <end position="112"/>
    </location>
</feature>
<name>A0ABD2RGB5_9SOLN</name>
<gene>
    <name evidence="7" type="ORF">AABB24_034357</name>
</gene>
<sequence>MSIKQLFPLLLICVAVAATATDAAVTCNTVYTSLEPCLGFVLNGEPTVPSACCSGLKSLLVAAGTTDDRQSACKCIKSLASRANGVQIGRASQLPGICKVNVPYPISPNVDCLKIK</sequence>
<keyword evidence="8" id="KW-1185">Reference proteome</keyword>
<dbReference type="SUPFAM" id="SSF47699">
    <property type="entry name" value="Bifunctional inhibitor/lipid-transfer protein/seed storage 2S albumin"/>
    <property type="match status" value="1"/>
</dbReference>